<dbReference type="PIRSF" id="PIRSF006324">
    <property type="entry name" value="LeuE"/>
    <property type="match status" value="1"/>
</dbReference>
<proteinExistence type="predicted"/>
<name>A0A5J6V9B0_9MICO</name>
<keyword evidence="2" id="KW-1003">Cell membrane</keyword>
<dbReference type="OrthoDB" id="3175972at2"/>
<dbReference type="GO" id="GO:0015171">
    <property type="term" value="F:amino acid transmembrane transporter activity"/>
    <property type="evidence" value="ECO:0007669"/>
    <property type="project" value="TreeGrafter"/>
</dbReference>
<feature type="transmembrane region" description="Helical" evidence="6">
    <location>
        <begin position="151"/>
        <end position="171"/>
    </location>
</feature>
<dbReference type="PANTHER" id="PTHR30086:SF20">
    <property type="entry name" value="ARGININE EXPORTER PROTEIN ARGO-RELATED"/>
    <property type="match status" value="1"/>
</dbReference>
<evidence type="ECO:0000256" key="4">
    <source>
        <dbReference type="ARBA" id="ARBA00022989"/>
    </source>
</evidence>
<keyword evidence="5 6" id="KW-0472">Membrane</keyword>
<evidence type="ECO:0000256" key="6">
    <source>
        <dbReference type="SAM" id="Phobius"/>
    </source>
</evidence>
<dbReference type="Proteomes" id="UP000326546">
    <property type="component" value="Chromosome"/>
</dbReference>
<evidence type="ECO:0000256" key="5">
    <source>
        <dbReference type="ARBA" id="ARBA00023136"/>
    </source>
</evidence>
<reference evidence="7 8" key="1">
    <citation type="submission" date="2019-09" db="EMBL/GenBank/DDBJ databases">
        <title>Serinicoccus pratensis sp. nov., isolated from meadow soil.</title>
        <authorList>
            <person name="Zhang W."/>
        </authorList>
    </citation>
    <scope>NUCLEOTIDE SEQUENCE [LARGE SCALE GENOMIC DNA]</scope>
    <source>
        <strain evidence="7 8">W204</strain>
    </source>
</reference>
<dbReference type="EMBL" id="CP044427">
    <property type="protein sequence ID" value="QFG70077.1"/>
    <property type="molecule type" value="Genomic_DNA"/>
</dbReference>
<keyword evidence="8" id="KW-1185">Reference proteome</keyword>
<dbReference type="AlphaFoldDB" id="A0A5J6V9B0"/>
<keyword evidence="3 6" id="KW-0812">Transmembrane</keyword>
<accession>A0A5J6V9B0</accession>
<dbReference type="GO" id="GO:0005886">
    <property type="term" value="C:plasma membrane"/>
    <property type="evidence" value="ECO:0007669"/>
    <property type="project" value="UniProtKB-SubCell"/>
</dbReference>
<dbReference type="KEGG" id="serw:FY030_01515"/>
<gene>
    <name evidence="7" type="ORF">FY030_01515</name>
</gene>
<evidence type="ECO:0000313" key="7">
    <source>
        <dbReference type="EMBL" id="QFG70077.1"/>
    </source>
</evidence>
<keyword evidence="4 6" id="KW-1133">Transmembrane helix</keyword>
<feature type="transmembrane region" description="Helical" evidence="6">
    <location>
        <begin position="69"/>
        <end position="90"/>
    </location>
</feature>
<dbReference type="PANTHER" id="PTHR30086">
    <property type="entry name" value="ARGININE EXPORTER PROTEIN ARGO"/>
    <property type="match status" value="1"/>
</dbReference>
<feature type="transmembrane region" description="Helical" evidence="6">
    <location>
        <begin position="178"/>
        <end position="196"/>
    </location>
</feature>
<sequence length="207" mass="22512">MAIDWVPFFVVMTLAYVIPGPDFVIILKSATRHWRHGVLAAVGAQTGLAVHMLLAAGGLSAILSRQPEVLDLIRVVGGLYLVYLGTRLLCSDGREHSDQHRAGHPFLAGLLTNLLNPKALLFFVSILPQFISPEHSIPVQVLVLGMVDVLYGLLPWVAVIVLGSRLGLLLAQPRRRKLWDRTTGCLLAGIGAWLTLPGVERLLPLAN</sequence>
<feature type="transmembrane region" description="Helical" evidence="6">
    <location>
        <begin position="110"/>
        <end position="131"/>
    </location>
</feature>
<organism evidence="7 8">
    <name type="scientific">Ornithinimicrobium pratense</name>
    <dbReference type="NCBI Taxonomy" id="2593973"/>
    <lineage>
        <taxon>Bacteria</taxon>
        <taxon>Bacillati</taxon>
        <taxon>Actinomycetota</taxon>
        <taxon>Actinomycetes</taxon>
        <taxon>Micrococcales</taxon>
        <taxon>Ornithinimicrobiaceae</taxon>
        <taxon>Ornithinimicrobium</taxon>
    </lineage>
</organism>
<evidence type="ECO:0000256" key="3">
    <source>
        <dbReference type="ARBA" id="ARBA00022692"/>
    </source>
</evidence>
<evidence type="ECO:0000313" key="8">
    <source>
        <dbReference type="Proteomes" id="UP000326546"/>
    </source>
</evidence>
<evidence type="ECO:0000256" key="1">
    <source>
        <dbReference type="ARBA" id="ARBA00004651"/>
    </source>
</evidence>
<evidence type="ECO:0000256" key="2">
    <source>
        <dbReference type="ARBA" id="ARBA00022475"/>
    </source>
</evidence>
<protein>
    <submittedName>
        <fullName evidence="7">LysE family translocator</fullName>
    </submittedName>
</protein>
<comment type="subcellular location">
    <subcellularLocation>
        <location evidence="1">Cell membrane</location>
        <topology evidence="1">Multi-pass membrane protein</topology>
    </subcellularLocation>
</comment>
<feature type="transmembrane region" description="Helical" evidence="6">
    <location>
        <begin position="39"/>
        <end position="63"/>
    </location>
</feature>
<feature type="transmembrane region" description="Helical" evidence="6">
    <location>
        <begin position="6"/>
        <end position="27"/>
    </location>
</feature>
<dbReference type="Pfam" id="PF01810">
    <property type="entry name" value="LysE"/>
    <property type="match status" value="1"/>
</dbReference>
<dbReference type="InterPro" id="IPR001123">
    <property type="entry name" value="LeuE-type"/>
</dbReference>